<keyword evidence="3" id="KW-1185">Reference proteome</keyword>
<gene>
    <name evidence="2" type="ORF">RD110_05600</name>
</gene>
<feature type="compositionally biased region" description="Basic and acidic residues" evidence="1">
    <location>
        <begin position="18"/>
        <end position="34"/>
    </location>
</feature>
<dbReference type="Proteomes" id="UP000186609">
    <property type="component" value="Chromosome"/>
</dbReference>
<reference evidence="2 3" key="1">
    <citation type="submission" date="2017-01" db="EMBL/GenBank/DDBJ databases">
        <authorList>
            <person name="Mah S.A."/>
            <person name="Swanson W.J."/>
            <person name="Moy G.W."/>
            <person name="Vacquier V.D."/>
        </authorList>
    </citation>
    <scope>NUCLEOTIDE SEQUENCE [LARGE SCALE GENOMIC DNA]</scope>
    <source>
        <strain evidence="2 3">DCY110</strain>
    </source>
</reference>
<sequence>MNHEKSEVKEAEKKVGAVLENLEKETGDDVKDIGLEDMVDTDPQTGRPVVKKSVDIKTTQKPQKRWST</sequence>
<dbReference type="RefSeq" id="WP_076197476.1">
    <property type="nucleotide sequence ID" value="NZ_CP019236.1"/>
</dbReference>
<feature type="region of interest" description="Disordered" evidence="1">
    <location>
        <begin position="18"/>
        <end position="68"/>
    </location>
</feature>
<evidence type="ECO:0000313" key="2">
    <source>
        <dbReference type="EMBL" id="APW36730.1"/>
    </source>
</evidence>
<dbReference type="OrthoDB" id="8813568at2"/>
<name>A0A1P8JSL2_9BURK</name>
<accession>A0A1P8JSL2</accession>
<evidence type="ECO:0000313" key="3">
    <source>
        <dbReference type="Proteomes" id="UP000186609"/>
    </source>
</evidence>
<dbReference type="KEGG" id="rhy:RD110_05600"/>
<dbReference type="EMBL" id="CP019236">
    <property type="protein sequence ID" value="APW36730.1"/>
    <property type="molecule type" value="Genomic_DNA"/>
</dbReference>
<dbReference type="AlphaFoldDB" id="A0A1P8JSL2"/>
<protein>
    <submittedName>
        <fullName evidence="2">Uncharacterized protein</fullName>
    </submittedName>
</protein>
<organism evidence="2 3">
    <name type="scientific">Rhodoferax koreensis</name>
    <dbReference type="NCBI Taxonomy" id="1842727"/>
    <lineage>
        <taxon>Bacteria</taxon>
        <taxon>Pseudomonadati</taxon>
        <taxon>Pseudomonadota</taxon>
        <taxon>Betaproteobacteria</taxon>
        <taxon>Burkholderiales</taxon>
        <taxon>Comamonadaceae</taxon>
        <taxon>Rhodoferax</taxon>
    </lineage>
</organism>
<proteinExistence type="predicted"/>
<evidence type="ECO:0000256" key="1">
    <source>
        <dbReference type="SAM" id="MobiDB-lite"/>
    </source>
</evidence>